<sequence>VGEVNLDLKNSSSLELKNTPDVLILPSKLKYFAKIIDQVVCINPGYLCKSHAGGTYAKITIHPFPKNLTQGNDTENLVYQRTR</sequence>
<proteinExistence type="predicted"/>
<feature type="non-terminal residue" evidence="1">
    <location>
        <position position="83"/>
    </location>
</feature>
<dbReference type="Proteomes" id="UP000789860">
    <property type="component" value="Unassembled WGS sequence"/>
</dbReference>
<name>A0ACA9PA40_9GLOM</name>
<organism evidence="1 2">
    <name type="scientific">Scutellospora calospora</name>
    <dbReference type="NCBI Taxonomy" id="85575"/>
    <lineage>
        <taxon>Eukaryota</taxon>
        <taxon>Fungi</taxon>
        <taxon>Fungi incertae sedis</taxon>
        <taxon>Mucoromycota</taxon>
        <taxon>Glomeromycotina</taxon>
        <taxon>Glomeromycetes</taxon>
        <taxon>Diversisporales</taxon>
        <taxon>Gigasporaceae</taxon>
        <taxon>Scutellospora</taxon>
    </lineage>
</organism>
<keyword evidence="2" id="KW-1185">Reference proteome</keyword>
<dbReference type="EMBL" id="CAJVPM010037504">
    <property type="protein sequence ID" value="CAG8695660.1"/>
    <property type="molecule type" value="Genomic_DNA"/>
</dbReference>
<comment type="caution">
    <text evidence="1">The sequence shown here is derived from an EMBL/GenBank/DDBJ whole genome shotgun (WGS) entry which is preliminary data.</text>
</comment>
<evidence type="ECO:0000313" key="1">
    <source>
        <dbReference type="EMBL" id="CAG8695660.1"/>
    </source>
</evidence>
<reference evidence="1" key="1">
    <citation type="submission" date="2021-06" db="EMBL/GenBank/DDBJ databases">
        <authorList>
            <person name="Kallberg Y."/>
            <person name="Tangrot J."/>
            <person name="Rosling A."/>
        </authorList>
    </citation>
    <scope>NUCLEOTIDE SEQUENCE</scope>
    <source>
        <strain evidence="1">AU212A</strain>
    </source>
</reference>
<protein>
    <submittedName>
        <fullName evidence="1">1972_t:CDS:1</fullName>
    </submittedName>
</protein>
<feature type="non-terminal residue" evidence="1">
    <location>
        <position position="1"/>
    </location>
</feature>
<accession>A0ACA9PA40</accession>
<gene>
    <name evidence="1" type="ORF">SCALOS_LOCUS10305</name>
</gene>
<evidence type="ECO:0000313" key="2">
    <source>
        <dbReference type="Proteomes" id="UP000789860"/>
    </source>
</evidence>